<dbReference type="EMBL" id="ML977178">
    <property type="protein sequence ID" value="KAF1983063.1"/>
    <property type="molecule type" value="Genomic_DNA"/>
</dbReference>
<dbReference type="Proteomes" id="UP000800041">
    <property type="component" value="Unassembled WGS sequence"/>
</dbReference>
<accession>A0A6G1GQ38</accession>
<protein>
    <submittedName>
        <fullName evidence="1">Uncharacterized protein</fullName>
    </submittedName>
</protein>
<reference evidence="1" key="1">
    <citation type="journal article" date="2020" name="Stud. Mycol.">
        <title>101 Dothideomycetes genomes: a test case for predicting lifestyles and emergence of pathogens.</title>
        <authorList>
            <person name="Haridas S."/>
            <person name="Albert R."/>
            <person name="Binder M."/>
            <person name="Bloem J."/>
            <person name="Labutti K."/>
            <person name="Salamov A."/>
            <person name="Andreopoulos B."/>
            <person name="Baker S."/>
            <person name="Barry K."/>
            <person name="Bills G."/>
            <person name="Bluhm B."/>
            <person name="Cannon C."/>
            <person name="Castanera R."/>
            <person name="Culley D."/>
            <person name="Daum C."/>
            <person name="Ezra D."/>
            <person name="Gonzalez J."/>
            <person name="Henrissat B."/>
            <person name="Kuo A."/>
            <person name="Liang C."/>
            <person name="Lipzen A."/>
            <person name="Lutzoni F."/>
            <person name="Magnuson J."/>
            <person name="Mondo S."/>
            <person name="Nolan M."/>
            <person name="Ohm R."/>
            <person name="Pangilinan J."/>
            <person name="Park H.-J."/>
            <person name="Ramirez L."/>
            <person name="Alfaro M."/>
            <person name="Sun H."/>
            <person name="Tritt A."/>
            <person name="Yoshinaga Y."/>
            <person name="Zwiers L.-H."/>
            <person name="Turgeon B."/>
            <person name="Goodwin S."/>
            <person name="Spatafora J."/>
            <person name="Crous P."/>
            <person name="Grigoriev I."/>
        </authorList>
    </citation>
    <scope>NUCLEOTIDE SEQUENCE</scope>
    <source>
        <strain evidence="1">CBS 113979</strain>
    </source>
</reference>
<name>A0A6G1GQ38_9PEZI</name>
<dbReference type="AlphaFoldDB" id="A0A6G1GQ38"/>
<keyword evidence="2" id="KW-1185">Reference proteome</keyword>
<sequence length="329" mass="37138">MASGFVDRGGASRFHPTSLFCSPRLKVPRKVDPTVRWAGKLLLDVFKTFFHSTSASLKGLGWLREKRSFLLYFFSTAGCSEKSFSSEGSRCISRLGSMGRLLDLRCLEGVPFLFWFLFLLFFLPFGTKGRCGKEANTESEPIFFSGSPLFFAPFPTAIPSPLLPITFSRSPPPSPPNACRYHGSVVRRWLCVCCLCNYSHYLCCSLERETPPNTPSLNTEESKPHYMMKDCSTPLPRKSNVVRTQSSQMWIERGLKAWDGMRLGREGFWERRLGIIHTAHLHTAFFSWMMVTATMIGCSDSHPLRSPLLTGAKWECKVSAFSLPLLGTW</sequence>
<gene>
    <name evidence="1" type="ORF">K402DRAFT_181641</name>
</gene>
<organism evidence="1 2">
    <name type="scientific">Aulographum hederae CBS 113979</name>
    <dbReference type="NCBI Taxonomy" id="1176131"/>
    <lineage>
        <taxon>Eukaryota</taxon>
        <taxon>Fungi</taxon>
        <taxon>Dikarya</taxon>
        <taxon>Ascomycota</taxon>
        <taxon>Pezizomycotina</taxon>
        <taxon>Dothideomycetes</taxon>
        <taxon>Pleosporomycetidae</taxon>
        <taxon>Aulographales</taxon>
        <taxon>Aulographaceae</taxon>
    </lineage>
</organism>
<proteinExistence type="predicted"/>
<evidence type="ECO:0000313" key="2">
    <source>
        <dbReference type="Proteomes" id="UP000800041"/>
    </source>
</evidence>
<evidence type="ECO:0000313" key="1">
    <source>
        <dbReference type="EMBL" id="KAF1983063.1"/>
    </source>
</evidence>